<organism evidence="2 3">
    <name type="scientific">Bosea massiliensis</name>
    <dbReference type="NCBI Taxonomy" id="151419"/>
    <lineage>
        <taxon>Bacteria</taxon>
        <taxon>Pseudomonadati</taxon>
        <taxon>Pseudomonadota</taxon>
        <taxon>Alphaproteobacteria</taxon>
        <taxon>Hyphomicrobiales</taxon>
        <taxon>Boseaceae</taxon>
        <taxon>Bosea</taxon>
    </lineage>
</organism>
<gene>
    <name evidence="2" type="ORF">ACFPN9_06400</name>
</gene>
<comment type="caution">
    <text evidence="2">The sequence shown here is derived from an EMBL/GenBank/DDBJ whole genome shotgun (WGS) entry which is preliminary data.</text>
</comment>
<sequence length="191" mass="20904">MAARESKTSFFSSARSDVAELRGRLSDLRAELQKVVATPRDRATIERLIDEQIAHHADPEAFRFAALASPAFSAEGLAGEFNTRFATFKFAEAGRYVNSEPFDARLFQFLAAFDPAKLKAMLLASAPSGGISDAKRAAEISRIEREILLTSLAEELACREIEEFTGSHFPRRRDADVAILLAPVSELAKGA</sequence>
<accession>A0ABW0NZS9</accession>
<evidence type="ECO:0000256" key="1">
    <source>
        <dbReference type="SAM" id="Coils"/>
    </source>
</evidence>
<dbReference type="Proteomes" id="UP001596060">
    <property type="component" value="Unassembled WGS sequence"/>
</dbReference>
<name>A0ABW0NZS9_9HYPH</name>
<dbReference type="RefSeq" id="WP_377815974.1">
    <property type="nucleotide sequence ID" value="NZ_JBHSLU010000009.1"/>
</dbReference>
<evidence type="ECO:0000313" key="2">
    <source>
        <dbReference type="EMBL" id="MFC5504887.1"/>
    </source>
</evidence>
<feature type="coiled-coil region" evidence="1">
    <location>
        <begin position="11"/>
        <end position="38"/>
    </location>
</feature>
<evidence type="ECO:0000313" key="3">
    <source>
        <dbReference type="Proteomes" id="UP001596060"/>
    </source>
</evidence>
<dbReference type="EMBL" id="JBHSLU010000009">
    <property type="protein sequence ID" value="MFC5504887.1"/>
    <property type="molecule type" value="Genomic_DNA"/>
</dbReference>
<keyword evidence="3" id="KW-1185">Reference proteome</keyword>
<reference evidence="3" key="1">
    <citation type="journal article" date="2019" name="Int. J. Syst. Evol. Microbiol.">
        <title>The Global Catalogue of Microorganisms (GCM) 10K type strain sequencing project: providing services to taxonomists for standard genome sequencing and annotation.</title>
        <authorList>
            <consortium name="The Broad Institute Genomics Platform"/>
            <consortium name="The Broad Institute Genome Sequencing Center for Infectious Disease"/>
            <person name="Wu L."/>
            <person name="Ma J."/>
        </authorList>
    </citation>
    <scope>NUCLEOTIDE SEQUENCE [LARGE SCALE GENOMIC DNA]</scope>
    <source>
        <strain evidence="3">CCUG 43117</strain>
    </source>
</reference>
<protein>
    <submittedName>
        <fullName evidence="2">Uncharacterized protein</fullName>
    </submittedName>
</protein>
<proteinExistence type="predicted"/>
<keyword evidence="1" id="KW-0175">Coiled coil</keyword>